<dbReference type="PANTHER" id="PTHR43778">
    <property type="entry name" value="PYRUVATE CARBOXYLASE"/>
    <property type="match status" value="1"/>
</dbReference>
<name>A0ABU6N5Q8_9BACI</name>
<dbReference type="InterPro" id="IPR005479">
    <property type="entry name" value="CPAse_ATP-bd"/>
</dbReference>
<evidence type="ECO:0000256" key="4">
    <source>
        <dbReference type="PROSITE-ProRule" id="PRU00409"/>
    </source>
</evidence>
<dbReference type="InterPro" id="IPR016185">
    <property type="entry name" value="PreATP-grasp_dom_sf"/>
</dbReference>
<keyword evidence="8" id="KW-1185">Reference proteome</keyword>
<dbReference type="RefSeq" id="WP_327966224.1">
    <property type="nucleotide sequence ID" value="NZ_JARMQG010000018.1"/>
</dbReference>
<dbReference type="EMBL" id="JARMQG010000018">
    <property type="protein sequence ID" value="MED3561368.1"/>
    <property type="molecule type" value="Genomic_DNA"/>
</dbReference>
<feature type="non-terminal residue" evidence="7">
    <location>
        <position position="354"/>
    </location>
</feature>
<proteinExistence type="predicted"/>
<dbReference type="Gene3D" id="3.40.50.20">
    <property type="match status" value="1"/>
</dbReference>
<dbReference type="Pfam" id="PF02786">
    <property type="entry name" value="CPSase_L_D2"/>
    <property type="match status" value="1"/>
</dbReference>
<sequence length="354" mass="39435">MHQVTRKIKKVLVANRGEIAIRIFRACTELNIRTVAIYSKEDAGSFHRYKADEAYLIGKGKKPIEAYLDIEGIIELAKTLDVDAIHPGYGFLSENIQFAKRCEEEGMIFIGPQSRHLEMFGDKVKARYQAVQAHIPVIPGSNGPISSLEGAEKFGREHGYPLMIKAALGGGGRGMRIVRSADELNESFERAKSEAKAAFGNDEVYIEKCIENPKHIEVQILGDQDGNIIHLYERDCSIQRRHQKVVEIAPSVTLPETLRNQICDAAIQLMKNVGYQNAGTVEFLVSGDTFYFIEVNPRVQVEHTITEMITGIDIVQAQILIADGYSLHSNVIGIPPQEDIQINGFAIQSRVTTE</sequence>
<organism evidence="7 8">
    <name type="scientific">Bacillus xiapuensis</name>
    <dbReference type="NCBI Taxonomy" id="2014075"/>
    <lineage>
        <taxon>Bacteria</taxon>
        <taxon>Bacillati</taxon>
        <taxon>Bacillota</taxon>
        <taxon>Bacilli</taxon>
        <taxon>Bacillales</taxon>
        <taxon>Bacillaceae</taxon>
        <taxon>Bacillus</taxon>
    </lineage>
</organism>
<protein>
    <submittedName>
        <fullName evidence="7">Biotin carboxylase N-terminal domain-containing protein</fullName>
    </submittedName>
</protein>
<dbReference type="InterPro" id="IPR005481">
    <property type="entry name" value="BC-like_N"/>
</dbReference>
<evidence type="ECO:0000313" key="8">
    <source>
        <dbReference type="Proteomes" id="UP001330749"/>
    </source>
</evidence>
<keyword evidence="2 4" id="KW-0547">Nucleotide-binding</keyword>
<dbReference type="InterPro" id="IPR011764">
    <property type="entry name" value="Biotin_carboxylation_dom"/>
</dbReference>
<evidence type="ECO:0000259" key="5">
    <source>
        <dbReference type="PROSITE" id="PS50975"/>
    </source>
</evidence>
<comment type="caution">
    <text evidence="7">The sequence shown here is derived from an EMBL/GenBank/DDBJ whole genome shotgun (WGS) entry which is preliminary data.</text>
</comment>
<dbReference type="InterPro" id="IPR055268">
    <property type="entry name" value="PCB-like"/>
</dbReference>
<keyword evidence="3 4" id="KW-0067">ATP-binding</keyword>
<dbReference type="PROSITE" id="PS00866">
    <property type="entry name" value="CPSASE_1"/>
    <property type="match status" value="1"/>
</dbReference>
<evidence type="ECO:0000259" key="6">
    <source>
        <dbReference type="PROSITE" id="PS50979"/>
    </source>
</evidence>
<dbReference type="Gene3D" id="3.30.1490.20">
    <property type="entry name" value="ATP-grasp fold, A domain"/>
    <property type="match status" value="1"/>
</dbReference>
<dbReference type="InterPro" id="IPR013815">
    <property type="entry name" value="ATP_grasp_subdomain_1"/>
</dbReference>
<dbReference type="InterPro" id="IPR011761">
    <property type="entry name" value="ATP-grasp"/>
</dbReference>
<dbReference type="Proteomes" id="UP001330749">
    <property type="component" value="Unassembled WGS sequence"/>
</dbReference>
<keyword evidence="1" id="KW-0436">Ligase</keyword>
<feature type="domain" description="ATP-grasp" evidence="5">
    <location>
        <begin position="129"/>
        <end position="323"/>
    </location>
</feature>
<dbReference type="Gene3D" id="6.10.140.310">
    <property type="match status" value="1"/>
</dbReference>
<dbReference type="PANTHER" id="PTHR43778:SF2">
    <property type="entry name" value="PYRUVATE CARBOXYLASE, MITOCHONDRIAL"/>
    <property type="match status" value="1"/>
</dbReference>
<evidence type="ECO:0000256" key="2">
    <source>
        <dbReference type="ARBA" id="ARBA00022741"/>
    </source>
</evidence>
<dbReference type="Gene3D" id="3.30.470.20">
    <property type="entry name" value="ATP-grasp fold, B domain"/>
    <property type="match status" value="1"/>
</dbReference>
<dbReference type="SUPFAM" id="SSF52440">
    <property type="entry name" value="PreATP-grasp domain"/>
    <property type="match status" value="1"/>
</dbReference>
<dbReference type="PROSITE" id="PS00867">
    <property type="entry name" value="CPSASE_2"/>
    <property type="match status" value="1"/>
</dbReference>
<feature type="domain" description="Biotin carboxylation" evidence="6">
    <location>
        <begin position="7"/>
        <end position="354"/>
    </location>
</feature>
<dbReference type="SUPFAM" id="SSF56059">
    <property type="entry name" value="Glutathione synthetase ATP-binding domain-like"/>
    <property type="match status" value="1"/>
</dbReference>
<accession>A0ABU6N5Q8</accession>
<dbReference type="Pfam" id="PF00289">
    <property type="entry name" value="Biotin_carb_N"/>
    <property type="match status" value="1"/>
</dbReference>
<reference evidence="7 8" key="1">
    <citation type="submission" date="2023-03" db="EMBL/GenBank/DDBJ databases">
        <title>Bacillus Genome Sequencing.</title>
        <authorList>
            <person name="Dunlap C."/>
        </authorList>
    </citation>
    <scope>NUCLEOTIDE SEQUENCE [LARGE SCALE GENOMIC DNA]</scope>
    <source>
        <strain evidence="7 8">B-14544</strain>
    </source>
</reference>
<evidence type="ECO:0000256" key="1">
    <source>
        <dbReference type="ARBA" id="ARBA00022598"/>
    </source>
</evidence>
<evidence type="ECO:0000256" key="3">
    <source>
        <dbReference type="ARBA" id="ARBA00022840"/>
    </source>
</evidence>
<evidence type="ECO:0000313" key="7">
    <source>
        <dbReference type="EMBL" id="MED3561368.1"/>
    </source>
</evidence>
<gene>
    <name evidence="7" type="ORF">P4447_02240</name>
</gene>
<dbReference type="PROSITE" id="PS50979">
    <property type="entry name" value="BC"/>
    <property type="match status" value="1"/>
</dbReference>
<dbReference type="PROSITE" id="PS50975">
    <property type="entry name" value="ATP_GRASP"/>
    <property type="match status" value="1"/>
</dbReference>